<dbReference type="Proteomes" id="UP001159042">
    <property type="component" value="Unassembled WGS sequence"/>
</dbReference>
<keyword evidence="5 7" id="KW-0496">Mitochondrion</keyword>
<evidence type="ECO:0000256" key="5">
    <source>
        <dbReference type="ARBA" id="ARBA00023128"/>
    </source>
</evidence>
<keyword evidence="9" id="KW-1185">Reference proteome</keyword>
<dbReference type="EMBL" id="JANEYG010000089">
    <property type="protein sequence ID" value="KAJ8913697.1"/>
    <property type="molecule type" value="Genomic_DNA"/>
</dbReference>
<comment type="similarity">
    <text evidence="2 7">Belongs to the NDUFAF7 family.</text>
</comment>
<dbReference type="Pfam" id="PF02636">
    <property type="entry name" value="Methyltransf_28"/>
    <property type="match status" value="1"/>
</dbReference>
<dbReference type="GO" id="GO:0035243">
    <property type="term" value="F:protein-arginine omega-N symmetric methyltransferase activity"/>
    <property type="evidence" value="ECO:0007669"/>
    <property type="project" value="UniProtKB-EC"/>
</dbReference>
<dbReference type="Gene3D" id="3.40.50.12710">
    <property type="match status" value="1"/>
</dbReference>
<evidence type="ECO:0000313" key="8">
    <source>
        <dbReference type="EMBL" id="KAJ8913697.1"/>
    </source>
</evidence>
<name>A0AAV8VH96_9CUCU</name>
<reference evidence="8 9" key="1">
    <citation type="journal article" date="2023" name="Insect Mol. Biol.">
        <title>Genome sequencing provides insights into the evolution of gene families encoding plant cell wall-degrading enzymes in longhorned beetles.</title>
        <authorList>
            <person name="Shin N.R."/>
            <person name="Okamura Y."/>
            <person name="Kirsch R."/>
            <person name="Pauchet Y."/>
        </authorList>
    </citation>
    <scope>NUCLEOTIDE SEQUENCE [LARGE SCALE GENOMIC DNA]</scope>
    <source>
        <strain evidence="8">EAD_L_NR</strain>
    </source>
</reference>
<sequence>MILILSRLRSPKFPVRNLNSLRTYYNVKRKSAKEENFLPKLIHQKIRAKGPMTVAEYMKEVLTNPVAGYYMHKDMFGDSGDFVTSPEITQMFGEIIAVWFLNEWQKMGSPRPVQIVELGPGRGTLSNDILRVFSHFKALHKASLHLVEVSPTLSDVQAKQLCIETTPSPESSAVYRRGMSRHGIPVFWHKQLEDVPHSFSLIIAHEFFDALPIHKFHKTFNGYKEVLIDIDNSEEGKEPKFRYTLARHETPMSKVLLKQDETREHVEVSPDTLAISRTICERVKQSGGIALICDYGHDGSGTDTFRAFKKHQQVDPLVMPGTADLTADVDFRLIREGGVITLGPTTQKNFLLKTGLEYRFKSLAKNIEDKQQLENLTECYNFLVDDDKMGERFKFCALFPETARKILNKVSVVGFSWGNC</sequence>
<accession>A0AAV8VH96</accession>
<comment type="caution">
    <text evidence="8">The sequence shown here is derived from an EMBL/GenBank/DDBJ whole genome shotgun (WGS) entry which is preliminary data.</text>
</comment>
<dbReference type="GO" id="GO:0032981">
    <property type="term" value="P:mitochondrial respiratory chain complex I assembly"/>
    <property type="evidence" value="ECO:0007669"/>
    <property type="project" value="TreeGrafter"/>
</dbReference>
<organism evidence="8 9">
    <name type="scientific">Exocentrus adspersus</name>
    <dbReference type="NCBI Taxonomy" id="1586481"/>
    <lineage>
        <taxon>Eukaryota</taxon>
        <taxon>Metazoa</taxon>
        <taxon>Ecdysozoa</taxon>
        <taxon>Arthropoda</taxon>
        <taxon>Hexapoda</taxon>
        <taxon>Insecta</taxon>
        <taxon>Pterygota</taxon>
        <taxon>Neoptera</taxon>
        <taxon>Endopterygota</taxon>
        <taxon>Coleoptera</taxon>
        <taxon>Polyphaga</taxon>
        <taxon>Cucujiformia</taxon>
        <taxon>Chrysomeloidea</taxon>
        <taxon>Cerambycidae</taxon>
        <taxon>Lamiinae</taxon>
        <taxon>Acanthocinini</taxon>
        <taxon>Exocentrus</taxon>
    </lineage>
</organism>
<dbReference type="EC" id="2.1.1.320" evidence="7"/>
<evidence type="ECO:0000256" key="2">
    <source>
        <dbReference type="ARBA" id="ARBA00005891"/>
    </source>
</evidence>
<dbReference type="InterPro" id="IPR038375">
    <property type="entry name" value="NDUFAF7_sf"/>
</dbReference>
<evidence type="ECO:0000256" key="3">
    <source>
        <dbReference type="ARBA" id="ARBA00022603"/>
    </source>
</evidence>
<comment type="catalytic activity">
    <reaction evidence="6 7">
        <text>L-arginyl-[protein] + 2 S-adenosyl-L-methionine = N(omega),N(omega)'-dimethyl-L-arginyl-[protein] + 2 S-adenosyl-L-homocysteine + 2 H(+)</text>
        <dbReference type="Rhea" id="RHEA:48108"/>
        <dbReference type="Rhea" id="RHEA-COMP:10532"/>
        <dbReference type="Rhea" id="RHEA-COMP:11992"/>
        <dbReference type="ChEBI" id="CHEBI:15378"/>
        <dbReference type="ChEBI" id="CHEBI:29965"/>
        <dbReference type="ChEBI" id="CHEBI:57856"/>
        <dbReference type="ChEBI" id="CHEBI:59789"/>
        <dbReference type="ChEBI" id="CHEBI:88221"/>
        <dbReference type="EC" id="2.1.1.320"/>
    </reaction>
</comment>
<dbReference type="PANTHER" id="PTHR12049">
    <property type="entry name" value="PROTEIN ARGININE METHYLTRANSFERASE NDUFAF7, MITOCHONDRIAL"/>
    <property type="match status" value="1"/>
</dbReference>
<proteinExistence type="inferred from homology"/>
<evidence type="ECO:0000256" key="7">
    <source>
        <dbReference type="RuleBase" id="RU364114"/>
    </source>
</evidence>
<dbReference type="GO" id="GO:0005739">
    <property type="term" value="C:mitochondrion"/>
    <property type="evidence" value="ECO:0007669"/>
    <property type="project" value="UniProtKB-SubCell"/>
</dbReference>
<dbReference type="InterPro" id="IPR003788">
    <property type="entry name" value="NDUFAF7"/>
</dbReference>
<evidence type="ECO:0000313" key="9">
    <source>
        <dbReference type="Proteomes" id="UP001159042"/>
    </source>
</evidence>
<gene>
    <name evidence="8" type="ORF">NQ315_007414</name>
</gene>
<dbReference type="PANTHER" id="PTHR12049:SF7">
    <property type="entry name" value="PROTEIN ARGININE METHYLTRANSFERASE NDUFAF7, MITOCHONDRIAL"/>
    <property type="match status" value="1"/>
</dbReference>
<evidence type="ECO:0000256" key="1">
    <source>
        <dbReference type="ARBA" id="ARBA00004173"/>
    </source>
</evidence>
<protein>
    <recommendedName>
        <fullName evidence="7">Protein arginine methyltransferase NDUFAF7</fullName>
        <ecNumber evidence="7">2.1.1.320</ecNumber>
    </recommendedName>
</protein>
<dbReference type="SUPFAM" id="SSF53335">
    <property type="entry name" value="S-adenosyl-L-methionine-dependent methyltransferases"/>
    <property type="match status" value="1"/>
</dbReference>
<dbReference type="AlphaFoldDB" id="A0AAV8VH96"/>
<evidence type="ECO:0000256" key="6">
    <source>
        <dbReference type="ARBA" id="ARBA00048612"/>
    </source>
</evidence>
<comment type="function">
    <text evidence="7">Arginine methyltransferase involved in the assembly or stability of mitochondrial NADH:ubiquinone oxidoreductase complex (complex I).</text>
</comment>
<dbReference type="GO" id="GO:0032259">
    <property type="term" value="P:methylation"/>
    <property type="evidence" value="ECO:0007669"/>
    <property type="project" value="UniProtKB-KW"/>
</dbReference>
<dbReference type="InterPro" id="IPR029063">
    <property type="entry name" value="SAM-dependent_MTases_sf"/>
</dbReference>
<keyword evidence="4 7" id="KW-0808">Transferase</keyword>
<evidence type="ECO:0000256" key="4">
    <source>
        <dbReference type="ARBA" id="ARBA00022679"/>
    </source>
</evidence>
<comment type="subcellular location">
    <subcellularLocation>
        <location evidence="1 7">Mitochondrion</location>
    </subcellularLocation>
</comment>
<keyword evidence="3 7" id="KW-0489">Methyltransferase</keyword>